<accession>A0ABY7CCW1</accession>
<sequence length="397" mass="44761">MLLTTPKNLQSAKLTEGLGGIIEGASDIRPTGMRSPIFPASSQEKILSPSPKTEGTIIRSPETVSVSSADQASRAALGEKMGQTSPEVTSQSAYRQILDNIGKSQVQAEAYSKGRIRDNLNRWIKPKAALHIDPADEAVLQTFLRRINKNPYNLNNKDTMALNEYYRAFSASNRKSTALVQLNPEAYSFLSKWGEKFEKGAPSSTQSTVHNFFRGILSEKEFLRRQSVLESQMNQVRIVAEWEKQAQSISKALGHSIEEVHQFGNTIGGKDFFTSFSGHNFKKTLEEFKALKREKPQLAKAWETFLGTEEYNARLELLKTLSWMKEPTTIPSETISAWRAQGLDVKRMLKIVNYNPRISQLHGPKLEIEFKSPKDYESAKETFLSKNKYGIPCIKEY</sequence>
<dbReference type="Proteomes" id="UP001164743">
    <property type="component" value="Chromosome 3A"/>
</dbReference>
<protein>
    <submittedName>
        <fullName evidence="2">Uncharacterized protein</fullName>
    </submittedName>
</protein>
<feature type="region of interest" description="Disordered" evidence="1">
    <location>
        <begin position="62"/>
        <end position="88"/>
    </location>
</feature>
<keyword evidence="3" id="KW-1185">Reference proteome</keyword>
<dbReference type="RefSeq" id="XP_053018449.1">
    <property type="nucleotide sequence ID" value="XM_053167209.1"/>
</dbReference>
<dbReference type="EMBL" id="CP110423">
    <property type="protein sequence ID" value="WAQ82894.1"/>
    <property type="molecule type" value="Genomic_DNA"/>
</dbReference>
<dbReference type="GeneID" id="77808104"/>
<name>A0ABY7CCW1_9BASI</name>
<evidence type="ECO:0000256" key="1">
    <source>
        <dbReference type="SAM" id="MobiDB-lite"/>
    </source>
</evidence>
<proteinExistence type="predicted"/>
<evidence type="ECO:0000313" key="2">
    <source>
        <dbReference type="EMBL" id="WAQ82894.1"/>
    </source>
</evidence>
<gene>
    <name evidence="2" type="ORF">PtA15_3A259</name>
</gene>
<evidence type="ECO:0000313" key="3">
    <source>
        <dbReference type="Proteomes" id="UP001164743"/>
    </source>
</evidence>
<reference evidence="2" key="1">
    <citation type="submission" date="2022-10" db="EMBL/GenBank/DDBJ databases">
        <title>Puccinia triticina Genome sequencing and assembly.</title>
        <authorList>
            <person name="Li C."/>
        </authorList>
    </citation>
    <scope>NUCLEOTIDE SEQUENCE</scope>
    <source>
        <strain evidence="2">Pt15</strain>
    </source>
</reference>
<feature type="compositionally biased region" description="Polar residues" evidence="1">
    <location>
        <begin position="62"/>
        <end position="71"/>
    </location>
</feature>
<organism evidence="2 3">
    <name type="scientific">Puccinia triticina</name>
    <dbReference type="NCBI Taxonomy" id="208348"/>
    <lineage>
        <taxon>Eukaryota</taxon>
        <taxon>Fungi</taxon>
        <taxon>Dikarya</taxon>
        <taxon>Basidiomycota</taxon>
        <taxon>Pucciniomycotina</taxon>
        <taxon>Pucciniomycetes</taxon>
        <taxon>Pucciniales</taxon>
        <taxon>Pucciniaceae</taxon>
        <taxon>Puccinia</taxon>
    </lineage>
</organism>